<accession>A0ABR1J186</accession>
<feature type="region of interest" description="Disordered" evidence="1">
    <location>
        <begin position="433"/>
        <end position="480"/>
    </location>
</feature>
<feature type="transmembrane region" description="Helical" evidence="2">
    <location>
        <begin position="29"/>
        <end position="50"/>
    </location>
</feature>
<feature type="compositionally biased region" description="Basic and acidic residues" evidence="1">
    <location>
        <begin position="70"/>
        <end position="82"/>
    </location>
</feature>
<feature type="compositionally biased region" description="Gly residues" evidence="1">
    <location>
        <begin position="150"/>
        <end position="217"/>
    </location>
</feature>
<gene>
    <name evidence="3" type="ORF">VKT23_014651</name>
</gene>
<name>A0ABR1J186_9AGAR</name>
<keyword evidence="4" id="KW-1185">Reference proteome</keyword>
<feature type="region of interest" description="Disordered" evidence="1">
    <location>
        <begin position="59"/>
        <end position="244"/>
    </location>
</feature>
<evidence type="ECO:0000313" key="3">
    <source>
        <dbReference type="EMBL" id="KAK7446028.1"/>
    </source>
</evidence>
<evidence type="ECO:0000256" key="2">
    <source>
        <dbReference type="SAM" id="Phobius"/>
    </source>
</evidence>
<sequence>MDPLFIAFMALIFFITLQGIYVVYQYFGGVAMAVLVDTLLVFGMGVAIFWNGGRRYGNPVGTTQATEPPRPAHRDRSPERRGRSTTPEPGEREHIRSRHRQDWRDPAEIIESSSEEETVRGSDDTSTASTPQQPGPLDLDNLFDDLHIRGAGGGGKGGKGPTGGGGGGGGDPSGSGSGGGGDPSGSGGGGDPSGSGSGGGGGGDDPPGGGGGGGGGDSSDEEGPQRNRPRAKGKVTYARAPPDFEGDKTKYEDFKRLAINYGEAYKASFNTKEEYNRWLLSYFVSGAASKFAAAAEKQGWIKSFTTTQMWEKLDEQFMDGKLPKKAAELLEVTRQGKTEIQEFIACFEEKCAEAGYYWYEPDAEGKYAGEDPTHIRLLNKSIRTKIVDAIHVAEEVPVNYIPYRNKALHIGINIENHEEDSKGGNQLRWIDGKTIGAKGNTGSSGGGTSGNNHASSKTTTPTPIGGPGVPTPAYSAGSGQGTAMQVDWTLARTRGLCYKCGQKWGEGKDCDQCKRKGVKVRSQTEESDKLETRPVEDKAVDKGKGRDPAEGPGFPKGAQ</sequence>
<organism evidence="3 4">
    <name type="scientific">Marasmiellus scandens</name>
    <dbReference type="NCBI Taxonomy" id="2682957"/>
    <lineage>
        <taxon>Eukaryota</taxon>
        <taxon>Fungi</taxon>
        <taxon>Dikarya</taxon>
        <taxon>Basidiomycota</taxon>
        <taxon>Agaricomycotina</taxon>
        <taxon>Agaricomycetes</taxon>
        <taxon>Agaricomycetidae</taxon>
        <taxon>Agaricales</taxon>
        <taxon>Marasmiineae</taxon>
        <taxon>Omphalotaceae</taxon>
        <taxon>Marasmiellus</taxon>
    </lineage>
</organism>
<proteinExistence type="predicted"/>
<dbReference type="EMBL" id="JBANRG010000045">
    <property type="protein sequence ID" value="KAK7446028.1"/>
    <property type="molecule type" value="Genomic_DNA"/>
</dbReference>
<comment type="caution">
    <text evidence="3">The sequence shown here is derived from an EMBL/GenBank/DDBJ whole genome shotgun (WGS) entry which is preliminary data.</text>
</comment>
<dbReference type="Proteomes" id="UP001498398">
    <property type="component" value="Unassembled WGS sequence"/>
</dbReference>
<evidence type="ECO:0008006" key="5">
    <source>
        <dbReference type="Google" id="ProtNLM"/>
    </source>
</evidence>
<evidence type="ECO:0000313" key="4">
    <source>
        <dbReference type="Proteomes" id="UP001498398"/>
    </source>
</evidence>
<keyword evidence="2" id="KW-0812">Transmembrane</keyword>
<reference evidence="3 4" key="1">
    <citation type="submission" date="2024-01" db="EMBL/GenBank/DDBJ databases">
        <title>A draft genome for the cacao thread blight pathogen Marasmiellus scandens.</title>
        <authorList>
            <person name="Baruah I.K."/>
            <person name="Leung J."/>
            <person name="Bukari Y."/>
            <person name="Amoako-Attah I."/>
            <person name="Meinhardt L.W."/>
            <person name="Bailey B.A."/>
            <person name="Cohen S.P."/>
        </authorList>
    </citation>
    <scope>NUCLEOTIDE SEQUENCE [LARGE SCALE GENOMIC DNA]</scope>
    <source>
        <strain evidence="3 4">GH-19</strain>
    </source>
</reference>
<keyword evidence="2" id="KW-1133">Transmembrane helix</keyword>
<keyword evidence="2" id="KW-0472">Membrane</keyword>
<feature type="compositionally biased region" description="Basic and acidic residues" evidence="1">
    <location>
        <begin position="522"/>
        <end position="549"/>
    </location>
</feature>
<evidence type="ECO:0000256" key="1">
    <source>
        <dbReference type="SAM" id="MobiDB-lite"/>
    </source>
</evidence>
<feature type="compositionally biased region" description="Basic and acidic residues" evidence="1">
    <location>
        <begin position="89"/>
        <end position="107"/>
    </location>
</feature>
<protein>
    <recommendedName>
        <fullName evidence="5">Retrotransposon gag domain-containing protein</fullName>
    </recommendedName>
</protein>
<feature type="region of interest" description="Disordered" evidence="1">
    <location>
        <begin position="508"/>
        <end position="559"/>
    </location>
</feature>